<feature type="compositionally biased region" description="Basic residues" evidence="1">
    <location>
        <begin position="48"/>
        <end position="61"/>
    </location>
</feature>
<feature type="region of interest" description="Disordered" evidence="1">
    <location>
        <begin position="34"/>
        <end position="61"/>
    </location>
</feature>
<dbReference type="AlphaFoldDB" id="A0A6J4HLP5"/>
<name>A0A6J4HLP5_9PROT</name>
<feature type="non-terminal residue" evidence="2">
    <location>
        <position position="61"/>
    </location>
</feature>
<proteinExistence type="predicted"/>
<protein>
    <submittedName>
        <fullName evidence="2">Uncharacterized protein</fullName>
    </submittedName>
</protein>
<feature type="non-terminal residue" evidence="2">
    <location>
        <position position="1"/>
    </location>
</feature>
<sequence length="61" mass="7061">CWRHVFLSRRRVQASSWYHCTSLNVVDARTILDRPRGTRPKAPAKVVRSSKRRRRGACPSA</sequence>
<reference evidence="2" key="1">
    <citation type="submission" date="2020-02" db="EMBL/GenBank/DDBJ databases">
        <authorList>
            <person name="Meier V. D."/>
        </authorList>
    </citation>
    <scope>NUCLEOTIDE SEQUENCE</scope>
    <source>
        <strain evidence="2">AVDCRST_MAG04</strain>
    </source>
</reference>
<dbReference type="EMBL" id="CADCTL010000074">
    <property type="protein sequence ID" value="CAA9228376.1"/>
    <property type="molecule type" value="Genomic_DNA"/>
</dbReference>
<organism evidence="2">
    <name type="scientific">uncultured Acetobacteraceae bacterium</name>
    <dbReference type="NCBI Taxonomy" id="169975"/>
    <lineage>
        <taxon>Bacteria</taxon>
        <taxon>Pseudomonadati</taxon>
        <taxon>Pseudomonadota</taxon>
        <taxon>Alphaproteobacteria</taxon>
        <taxon>Acetobacterales</taxon>
        <taxon>Acetobacteraceae</taxon>
        <taxon>environmental samples</taxon>
    </lineage>
</organism>
<evidence type="ECO:0000313" key="2">
    <source>
        <dbReference type="EMBL" id="CAA9228376.1"/>
    </source>
</evidence>
<accession>A0A6J4HLP5</accession>
<gene>
    <name evidence="2" type="ORF">AVDCRST_MAG04-1001</name>
</gene>
<evidence type="ECO:0000256" key="1">
    <source>
        <dbReference type="SAM" id="MobiDB-lite"/>
    </source>
</evidence>